<protein>
    <recommendedName>
        <fullName evidence="9">Transcription factor domain-containing protein</fullName>
    </recommendedName>
</protein>
<keyword evidence="4" id="KW-0804">Transcription</keyword>
<organism evidence="7 8">
    <name type="scientific">Monosporascus ibericus</name>
    <dbReference type="NCBI Taxonomy" id="155417"/>
    <lineage>
        <taxon>Eukaryota</taxon>
        <taxon>Fungi</taxon>
        <taxon>Dikarya</taxon>
        <taxon>Ascomycota</taxon>
        <taxon>Pezizomycotina</taxon>
        <taxon>Sordariomycetes</taxon>
        <taxon>Xylariomycetidae</taxon>
        <taxon>Xylariales</taxon>
        <taxon>Xylariales incertae sedis</taxon>
        <taxon>Monosporascus</taxon>
    </lineage>
</organism>
<accession>A0A4Q4TLH6</accession>
<dbReference type="CDD" id="cd12148">
    <property type="entry name" value="fungal_TF_MHR"/>
    <property type="match status" value="1"/>
</dbReference>
<keyword evidence="2" id="KW-0479">Metal-binding</keyword>
<evidence type="ECO:0000313" key="7">
    <source>
        <dbReference type="EMBL" id="RYP07292.1"/>
    </source>
</evidence>
<name>A0A4Q4TLH6_9PEZI</name>
<comment type="caution">
    <text evidence="7">The sequence shown here is derived from an EMBL/GenBank/DDBJ whole genome shotgun (WGS) entry which is preliminary data.</text>
</comment>
<feature type="compositionally biased region" description="Polar residues" evidence="6">
    <location>
        <begin position="520"/>
        <end position="533"/>
    </location>
</feature>
<dbReference type="STRING" id="155417.A0A4Q4TLH6"/>
<feature type="compositionally biased region" description="Low complexity" evidence="6">
    <location>
        <begin position="610"/>
        <end position="634"/>
    </location>
</feature>
<sequence>MTGHGRSIETGPGGHVEAVLREVGGNRAPQPAADEAVEPLNFDFSEEPLTEDVFLQGLDYSGPGASHDDHGLGPDAWAFAQEPEPSNRQRTTDAQWELIDLGLSESLPPMDLMEELNRIFFERQQNLIPVIHPPRYLQAFYSAPHMRPPMALQYGVWALASNGHPKYKSYHEVFYRRARKYIDEDEMKGYGEHFITVAHAVTTHLPSSEAAFHAGIETETCSIHDIFKGTRHSSFASAVLVCHLFNRIMKHVQHPKQDDNSDNYEYGQYWERHRDIDNTISNIFMFLPEAVRLPDNYRDPTAVNTNLNLHACVICLHHPAIDRIEAHKLPDHIKKLSHDRLSTAAQEIVNIIRSTSHMSTSVRNPLAALSLYCAASVYIYFSKEGKASTNVVNLDFIISAMEAIGRDHAITRAFLRQVLLDIDHNGIGHMVRTPQLDRISKVLGAQMSNNIPLLARSGISRHTDVQPPLPGRLPLGRPVGKVIREESSEAGPALGRFTAFPTVLRGDSPETVGNKRKRASPSTGTDAPSTSGNDEPLWAFDSMQGPMPDAPSTLPSGTRVGASVTEQPFPAGASVSGDPQTEGFAKMNLPHRTGSPAANANPHLNHDTAPPTTEGGPSSSTPSTTSQQQTSGPGVSINSTIFRHFGPRPYATSGRGAGHMAAAAAAAAAEDNNPRRHTNLGGWDMASVCMYTQFLHPNNDGSGGGEGNKGNPWSVEADAGAANVDWSLFATDGGTADVGCLGYGSGDTGQR</sequence>
<dbReference type="PANTHER" id="PTHR47338">
    <property type="entry name" value="ZN(II)2CYS6 TRANSCRIPTION FACTOR (EUROFUNG)-RELATED"/>
    <property type="match status" value="1"/>
</dbReference>
<dbReference type="EMBL" id="QJNU01000101">
    <property type="protein sequence ID" value="RYP07292.1"/>
    <property type="molecule type" value="Genomic_DNA"/>
</dbReference>
<dbReference type="InterPro" id="IPR050815">
    <property type="entry name" value="TF_fung"/>
</dbReference>
<feature type="region of interest" description="Disordered" evidence="6">
    <location>
        <begin position="486"/>
        <end position="657"/>
    </location>
</feature>
<keyword evidence="8" id="KW-1185">Reference proteome</keyword>
<dbReference type="OrthoDB" id="4456959at2759"/>
<keyword evidence="5" id="KW-0539">Nucleus</keyword>
<proteinExistence type="predicted"/>
<evidence type="ECO:0000256" key="3">
    <source>
        <dbReference type="ARBA" id="ARBA00023015"/>
    </source>
</evidence>
<dbReference type="GO" id="GO:0005634">
    <property type="term" value="C:nucleus"/>
    <property type="evidence" value="ECO:0007669"/>
    <property type="project" value="UniProtKB-SubCell"/>
</dbReference>
<evidence type="ECO:0008006" key="9">
    <source>
        <dbReference type="Google" id="ProtNLM"/>
    </source>
</evidence>
<evidence type="ECO:0000313" key="8">
    <source>
        <dbReference type="Proteomes" id="UP000293360"/>
    </source>
</evidence>
<dbReference type="PANTHER" id="PTHR47338:SF10">
    <property type="entry name" value="TRANSCRIPTION FACTOR DOMAIN-CONTAINING PROTEIN-RELATED"/>
    <property type="match status" value="1"/>
</dbReference>
<dbReference type="GO" id="GO:0046872">
    <property type="term" value="F:metal ion binding"/>
    <property type="evidence" value="ECO:0007669"/>
    <property type="project" value="UniProtKB-KW"/>
</dbReference>
<evidence type="ECO:0000256" key="2">
    <source>
        <dbReference type="ARBA" id="ARBA00022723"/>
    </source>
</evidence>
<dbReference type="AlphaFoldDB" id="A0A4Q4TLH6"/>
<evidence type="ECO:0000256" key="6">
    <source>
        <dbReference type="SAM" id="MobiDB-lite"/>
    </source>
</evidence>
<gene>
    <name evidence="7" type="ORF">DL764_002607</name>
</gene>
<comment type="subcellular location">
    <subcellularLocation>
        <location evidence="1">Nucleus</location>
    </subcellularLocation>
</comment>
<evidence type="ECO:0000256" key="5">
    <source>
        <dbReference type="ARBA" id="ARBA00023242"/>
    </source>
</evidence>
<keyword evidence="3" id="KW-0805">Transcription regulation</keyword>
<dbReference type="GO" id="GO:0000981">
    <property type="term" value="F:DNA-binding transcription factor activity, RNA polymerase II-specific"/>
    <property type="evidence" value="ECO:0007669"/>
    <property type="project" value="InterPro"/>
</dbReference>
<evidence type="ECO:0000256" key="4">
    <source>
        <dbReference type="ARBA" id="ARBA00023163"/>
    </source>
</evidence>
<reference evidence="7 8" key="1">
    <citation type="submission" date="2018-06" db="EMBL/GenBank/DDBJ databases">
        <title>Complete Genomes of Monosporascus.</title>
        <authorList>
            <person name="Robinson A.J."/>
            <person name="Natvig D.O."/>
        </authorList>
    </citation>
    <scope>NUCLEOTIDE SEQUENCE [LARGE SCALE GENOMIC DNA]</scope>
    <source>
        <strain evidence="7 8">CBS 110550</strain>
    </source>
</reference>
<evidence type="ECO:0000256" key="1">
    <source>
        <dbReference type="ARBA" id="ARBA00004123"/>
    </source>
</evidence>
<dbReference type="Proteomes" id="UP000293360">
    <property type="component" value="Unassembled WGS sequence"/>
</dbReference>